<dbReference type="GO" id="GO:0046872">
    <property type="term" value="F:metal ion binding"/>
    <property type="evidence" value="ECO:0007669"/>
    <property type="project" value="UniProtKB-KW"/>
</dbReference>
<evidence type="ECO:0000256" key="3">
    <source>
        <dbReference type="ARBA" id="ARBA00023014"/>
    </source>
</evidence>
<dbReference type="Pfam" id="PF14691">
    <property type="entry name" value="Fer4_20"/>
    <property type="match status" value="1"/>
</dbReference>
<dbReference type="SUPFAM" id="SSF46548">
    <property type="entry name" value="alpha-helical ferredoxin"/>
    <property type="match status" value="1"/>
</dbReference>
<feature type="non-terminal residue" evidence="5">
    <location>
        <position position="1"/>
    </location>
</feature>
<sequence>PINYESLNKVGSIMGSGGMIVMDENTCMVDIAKYFTNFLQEESCGKCSTCREGTQRMNEILTDITEGRGTMENLTLLEEFGPVIKDASMCGLGQTAPNPVLATIKYFREEYIDHIVKKKCKATVCKEIVSSPCQYTCPIDTDVPVYVALIAKQKYAEALEVIKDENPFASVLSRVCHHPCEYKCKAGEGGDPVAIRDLKRFATDYGIENNLYSATEPVKKTNGIKVAVIGSGPAGLTCSFYLSKKGYEV</sequence>
<evidence type="ECO:0000256" key="1">
    <source>
        <dbReference type="ARBA" id="ARBA00022723"/>
    </source>
</evidence>
<evidence type="ECO:0000256" key="2">
    <source>
        <dbReference type="ARBA" id="ARBA00023004"/>
    </source>
</evidence>
<comment type="caution">
    <text evidence="5">The sequence shown here is derived from an EMBL/GenBank/DDBJ whole genome shotgun (WGS) entry which is preliminary data.</text>
</comment>
<gene>
    <name evidence="5" type="ORF">S03H2_58255</name>
</gene>
<dbReference type="PANTHER" id="PTHR43578:SF3">
    <property type="entry name" value="NADH-QUINONE OXIDOREDUCTASE SUBUNIT F"/>
    <property type="match status" value="1"/>
</dbReference>
<dbReference type="SUPFAM" id="SSF140490">
    <property type="entry name" value="Nqo1C-terminal domain-like"/>
    <property type="match status" value="1"/>
</dbReference>
<dbReference type="GO" id="GO:0051539">
    <property type="term" value="F:4 iron, 4 sulfur cluster binding"/>
    <property type="evidence" value="ECO:0007669"/>
    <property type="project" value="InterPro"/>
</dbReference>
<keyword evidence="3" id="KW-0411">Iron-sulfur</keyword>
<dbReference type="Gene3D" id="3.50.50.60">
    <property type="entry name" value="FAD/NAD(P)-binding domain"/>
    <property type="match status" value="1"/>
</dbReference>
<reference evidence="5" key="1">
    <citation type="journal article" date="2014" name="Front. Microbiol.">
        <title>High frequency of phylogenetically diverse reductive dehalogenase-homologous genes in deep subseafloor sedimentary metagenomes.</title>
        <authorList>
            <person name="Kawai M."/>
            <person name="Futagami T."/>
            <person name="Toyoda A."/>
            <person name="Takaki Y."/>
            <person name="Nishi S."/>
            <person name="Hori S."/>
            <person name="Arai W."/>
            <person name="Tsubouchi T."/>
            <person name="Morono Y."/>
            <person name="Uchiyama I."/>
            <person name="Ito T."/>
            <person name="Fujiyama A."/>
            <person name="Inagaki F."/>
            <person name="Takami H."/>
        </authorList>
    </citation>
    <scope>NUCLEOTIDE SEQUENCE</scope>
    <source>
        <strain evidence="5">Expedition CK06-06</strain>
    </source>
</reference>
<evidence type="ECO:0000313" key="5">
    <source>
        <dbReference type="EMBL" id="GAH87433.1"/>
    </source>
</evidence>
<dbReference type="InterPro" id="IPR037207">
    <property type="entry name" value="Nuop51_4Fe4S-bd_sf"/>
</dbReference>
<dbReference type="SMART" id="SM00928">
    <property type="entry name" value="NADH_4Fe-4S"/>
    <property type="match status" value="1"/>
</dbReference>
<dbReference type="Pfam" id="PF10589">
    <property type="entry name" value="NADH_4Fe-4S"/>
    <property type="match status" value="1"/>
</dbReference>
<dbReference type="PANTHER" id="PTHR43578">
    <property type="entry name" value="NADH-QUINONE OXIDOREDUCTASE SUBUNIT F"/>
    <property type="match status" value="1"/>
</dbReference>
<dbReference type="Gene3D" id="1.20.1440.230">
    <property type="entry name" value="NADH-ubiquinone oxidoreductase 51kDa subunit, iron-sulphur binding domain"/>
    <property type="match status" value="1"/>
</dbReference>
<keyword evidence="2" id="KW-0408">Iron</keyword>
<name>X1KZR4_9ZZZZ</name>
<accession>X1KZR4</accession>
<evidence type="ECO:0000259" key="4">
    <source>
        <dbReference type="SMART" id="SM00928"/>
    </source>
</evidence>
<dbReference type="EMBL" id="BARU01037376">
    <property type="protein sequence ID" value="GAH87433.1"/>
    <property type="molecule type" value="Genomic_DNA"/>
</dbReference>
<organism evidence="5">
    <name type="scientific">marine sediment metagenome</name>
    <dbReference type="NCBI Taxonomy" id="412755"/>
    <lineage>
        <taxon>unclassified sequences</taxon>
        <taxon>metagenomes</taxon>
        <taxon>ecological metagenomes</taxon>
    </lineage>
</organism>
<dbReference type="InterPro" id="IPR028261">
    <property type="entry name" value="DPD_II"/>
</dbReference>
<feature type="domain" description="NADH-ubiquinone oxidoreductase 51kDa subunit iron-sulphur binding" evidence="4">
    <location>
        <begin position="29"/>
        <end position="74"/>
    </location>
</feature>
<feature type="non-terminal residue" evidence="5">
    <location>
        <position position="249"/>
    </location>
</feature>
<proteinExistence type="predicted"/>
<protein>
    <recommendedName>
        <fullName evidence="4">NADH-ubiquinone oxidoreductase 51kDa subunit iron-sulphur binding domain-containing protein</fullName>
    </recommendedName>
</protein>
<dbReference type="FunFam" id="1.20.1440.230:FF:000001">
    <property type="entry name" value="Mitochondrial NADH dehydrogenase flavoprotein 1"/>
    <property type="match status" value="1"/>
</dbReference>
<dbReference type="InterPro" id="IPR036188">
    <property type="entry name" value="FAD/NAD-bd_sf"/>
</dbReference>
<dbReference type="InterPro" id="IPR019575">
    <property type="entry name" value="Nuop51_4Fe4S-bd"/>
</dbReference>
<dbReference type="AlphaFoldDB" id="X1KZR4"/>
<keyword evidence="1" id="KW-0479">Metal-binding</keyword>